<feature type="domain" description="Methyltransferase" evidence="1">
    <location>
        <begin position="80"/>
        <end position="174"/>
    </location>
</feature>
<gene>
    <name evidence="2" type="ORF">F7231_16585</name>
</gene>
<dbReference type="CDD" id="cd02440">
    <property type="entry name" value="AdoMet_MTases"/>
    <property type="match status" value="1"/>
</dbReference>
<keyword evidence="2" id="KW-0808">Transferase</keyword>
<evidence type="ECO:0000259" key="1">
    <source>
        <dbReference type="Pfam" id="PF13649"/>
    </source>
</evidence>
<name>A0ABX0QLM8_9BACT</name>
<comment type="caution">
    <text evidence="2">The sequence shown here is derived from an EMBL/GenBank/DDBJ whole genome shotgun (WGS) entry which is preliminary data.</text>
</comment>
<dbReference type="RefSeq" id="WP_085411642.1">
    <property type="nucleotide sequence ID" value="NZ_WAEL01000006.1"/>
</dbReference>
<evidence type="ECO:0000313" key="3">
    <source>
        <dbReference type="Proteomes" id="UP000606008"/>
    </source>
</evidence>
<dbReference type="Gene3D" id="2.20.25.10">
    <property type="match status" value="1"/>
</dbReference>
<keyword evidence="3" id="KW-1185">Reference proteome</keyword>
<dbReference type="Proteomes" id="UP000606008">
    <property type="component" value="Unassembled WGS sequence"/>
</dbReference>
<keyword evidence="2" id="KW-0489">Methyltransferase</keyword>
<dbReference type="SUPFAM" id="SSF53335">
    <property type="entry name" value="S-adenosyl-L-methionine-dependent methyltransferases"/>
    <property type="match status" value="1"/>
</dbReference>
<proteinExistence type="predicted"/>
<dbReference type="Gene3D" id="3.40.50.150">
    <property type="entry name" value="Vaccinia Virus protein VP39"/>
    <property type="match status" value="1"/>
</dbReference>
<dbReference type="GO" id="GO:0032259">
    <property type="term" value="P:methylation"/>
    <property type="evidence" value="ECO:0007669"/>
    <property type="project" value="UniProtKB-KW"/>
</dbReference>
<dbReference type="InterPro" id="IPR041698">
    <property type="entry name" value="Methyltransf_25"/>
</dbReference>
<dbReference type="Pfam" id="PF13649">
    <property type="entry name" value="Methyltransf_25"/>
    <property type="match status" value="1"/>
</dbReference>
<reference evidence="3" key="1">
    <citation type="submission" date="2019-09" db="EMBL/GenBank/DDBJ databases">
        <authorList>
            <person name="Jung D.-H."/>
        </authorList>
    </citation>
    <scope>NUCLEOTIDE SEQUENCE [LARGE SCALE GENOMIC DNA]</scope>
    <source>
        <strain evidence="3">JA-25</strain>
    </source>
</reference>
<accession>A0ABX0QLM8</accession>
<protein>
    <submittedName>
        <fullName evidence="2">Methyltransferase domain-containing protein</fullName>
    </submittedName>
</protein>
<dbReference type="SUPFAM" id="SSF158997">
    <property type="entry name" value="Trm112p-like"/>
    <property type="match status" value="1"/>
</dbReference>
<reference evidence="3" key="2">
    <citation type="submission" date="2023-07" db="EMBL/GenBank/DDBJ databases">
        <authorList>
            <person name="Jung D.-H."/>
        </authorList>
    </citation>
    <scope>NUCLEOTIDE SEQUENCE [LARGE SCALE GENOMIC DNA]</scope>
    <source>
        <strain evidence="3">JA-25</strain>
    </source>
</reference>
<dbReference type="InterPro" id="IPR029063">
    <property type="entry name" value="SAM-dependent_MTases_sf"/>
</dbReference>
<sequence length="306" mass="34104">MNKYKFLTQIKEQYDQGNNVIGFLKKLDNSTTNSLEDILISYDFQAGSYVKSYRSNVALKEAYCQHIVKVLLGLGPFNSILEAGVGEATTLGRVVPQYPHPIDHVLGFDLSWSRIHYARGFVREQGIQNATLFTGDLFQMPLADNSVDIVYTSHSVEPNGGRETEALTELYRVANKYVVLLEPSYELAGEEARNRMLHHGYVTNLLASAQALGYKIVEHRLFEVSINPLNTTALLVIEKNGSTAKAAEPFLACPHTKARLKTFDDSLFAEESLLAYPTIQSIPCLLPQNALLATHFANTYQDLANN</sequence>
<organism evidence="2 3">
    <name type="scientific">Fibrivirga algicola</name>
    <dbReference type="NCBI Taxonomy" id="2950420"/>
    <lineage>
        <taxon>Bacteria</taxon>
        <taxon>Pseudomonadati</taxon>
        <taxon>Bacteroidota</taxon>
        <taxon>Cytophagia</taxon>
        <taxon>Cytophagales</taxon>
        <taxon>Spirosomataceae</taxon>
        <taxon>Fibrivirga</taxon>
    </lineage>
</organism>
<evidence type="ECO:0000313" key="2">
    <source>
        <dbReference type="EMBL" id="NID11792.1"/>
    </source>
</evidence>
<dbReference type="GO" id="GO:0008168">
    <property type="term" value="F:methyltransferase activity"/>
    <property type="evidence" value="ECO:0007669"/>
    <property type="project" value="UniProtKB-KW"/>
</dbReference>
<dbReference type="EMBL" id="WAEL01000006">
    <property type="protein sequence ID" value="NID11792.1"/>
    <property type="molecule type" value="Genomic_DNA"/>
</dbReference>